<dbReference type="EMBL" id="BARU01030594">
    <property type="protein sequence ID" value="GAH65038.1"/>
    <property type="molecule type" value="Genomic_DNA"/>
</dbReference>
<name>X1J5L7_9ZZZZ</name>
<feature type="non-terminal residue" evidence="1">
    <location>
        <position position="205"/>
    </location>
</feature>
<sequence>MLTYYLNAEYTISGYMIDNNGLPTKDISVNLYSKHKYQSGEFFPVDVLLVESYITDNNGYFEFTRAFDDMYDFGSTYYHYHIEPKNDGWIYRPFGLLYKWPLSNDSTGHIFTPVVYCNPTSIDFGEIKINEISTKAFSIIFLSTFSSTVVGEFYCDESWISIDPEQFDNSVNVNVTIDNSKLGKKEGKYDTEIGIYITTGETGIL</sequence>
<reference evidence="1" key="1">
    <citation type="journal article" date="2014" name="Front. Microbiol.">
        <title>High frequency of phylogenetically diverse reductive dehalogenase-homologous genes in deep subseafloor sedimentary metagenomes.</title>
        <authorList>
            <person name="Kawai M."/>
            <person name="Futagami T."/>
            <person name="Toyoda A."/>
            <person name="Takaki Y."/>
            <person name="Nishi S."/>
            <person name="Hori S."/>
            <person name="Arai W."/>
            <person name="Tsubouchi T."/>
            <person name="Morono Y."/>
            <person name="Uchiyama I."/>
            <person name="Ito T."/>
            <person name="Fujiyama A."/>
            <person name="Inagaki F."/>
            <person name="Takami H."/>
        </authorList>
    </citation>
    <scope>NUCLEOTIDE SEQUENCE</scope>
    <source>
        <strain evidence="1">Expedition CK06-06</strain>
    </source>
</reference>
<dbReference type="AlphaFoldDB" id="X1J5L7"/>
<accession>X1J5L7</accession>
<evidence type="ECO:0000313" key="1">
    <source>
        <dbReference type="EMBL" id="GAH65038.1"/>
    </source>
</evidence>
<gene>
    <name evidence="1" type="ORF">S03H2_48523</name>
</gene>
<organism evidence="1">
    <name type="scientific">marine sediment metagenome</name>
    <dbReference type="NCBI Taxonomy" id="412755"/>
    <lineage>
        <taxon>unclassified sequences</taxon>
        <taxon>metagenomes</taxon>
        <taxon>ecological metagenomes</taxon>
    </lineage>
</organism>
<protein>
    <submittedName>
        <fullName evidence="1">Uncharacterized protein</fullName>
    </submittedName>
</protein>
<proteinExistence type="predicted"/>
<comment type="caution">
    <text evidence="1">The sequence shown here is derived from an EMBL/GenBank/DDBJ whole genome shotgun (WGS) entry which is preliminary data.</text>
</comment>